<protein>
    <submittedName>
        <fullName evidence="1">Uncharacterized protein</fullName>
    </submittedName>
</protein>
<accession>A0ABN1NWU2</accession>
<proteinExistence type="predicted"/>
<sequence>MPITPTPGIPPQGTVLPTVRLLAGTLRQALIPENGGFRLARVLPDGRQADAGLAAVRVLGADVLTPFVVNGLTLTAQDAALIRTAVRAYPAPQAPASEVSLWGVRDAALVRALAASGVDATGWEGLAPAESPARLLTLPWVAMAAELVRMTGAAPPFAEQDVRAHLARRHLDVGRGLVRALLRRDLLSAARLARWLGPADARLTAPVLDYLEIAGTDDARVTLETAITRRLMTGASPEA</sequence>
<organism evidence="1 2">
    <name type="scientific">Nonomuraea longicatena</name>
    <dbReference type="NCBI Taxonomy" id="83682"/>
    <lineage>
        <taxon>Bacteria</taxon>
        <taxon>Bacillati</taxon>
        <taxon>Actinomycetota</taxon>
        <taxon>Actinomycetes</taxon>
        <taxon>Streptosporangiales</taxon>
        <taxon>Streptosporangiaceae</taxon>
        <taxon>Nonomuraea</taxon>
    </lineage>
</organism>
<reference evidence="1 2" key="1">
    <citation type="journal article" date="2019" name="Int. J. Syst. Evol. Microbiol.">
        <title>The Global Catalogue of Microorganisms (GCM) 10K type strain sequencing project: providing services to taxonomists for standard genome sequencing and annotation.</title>
        <authorList>
            <consortium name="The Broad Institute Genomics Platform"/>
            <consortium name="The Broad Institute Genome Sequencing Center for Infectious Disease"/>
            <person name="Wu L."/>
            <person name="Ma J."/>
        </authorList>
    </citation>
    <scope>NUCLEOTIDE SEQUENCE [LARGE SCALE GENOMIC DNA]</scope>
    <source>
        <strain evidence="1 2">JCM 11136</strain>
    </source>
</reference>
<gene>
    <name evidence="1" type="ORF">GCM10009560_13860</name>
</gene>
<dbReference type="RefSeq" id="WP_343948857.1">
    <property type="nucleotide sequence ID" value="NZ_BAAAHQ010000004.1"/>
</dbReference>
<dbReference type="Proteomes" id="UP001501578">
    <property type="component" value="Unassembled WGS sequence"/>
</dbReference>
<name>A0ABN1NWU2_9ACTN</name>
<comment type="caution">
    <text evidence="1">The sequence shown here is derived from an EMBL/GenBank/DDBJ whole genome shotgun (WGS) entry which is preliminary data.</text>
</comment>
<dbReference type="EMBL" id="BAAAHQ010000004">
    <property type="protein sequence ID" value="GAA0917633.1"/>
    <property type="molecule type" value="Genomic_DNA"/>
</dbReference>
<evidence type="ECO:0000313" key="1">
    <source>
        <dbReference type="EMBL" id="GAA0917633.1"/>
    </source>
</evidence>
<evidence type="ECO:0000313" key="2">
    <source>
        <dbReference type="Proteomes" id="UP001501578"/>
    </source>
</evidence>
<keyword evidence="2" id="KW-1185">Reference proteome</keyword>